<dbReference type="KEGG" id="buu:WS70_20220"/>
<reference evidence="1 2" key="1">
    <citation type="submission" date="2015-12" db="EMBL/GenBank/DDBJ databases">
        <title>Diversity of Burkholderia near neighbor genomes.</title>
        <authorList>
            <person name="Sahl J."/>
            <person name="Wagner D."/>
            <person name="Keim P."/>
        </authorList>
    </citation>
    <scope>NUCLEOTIDE SEQUENCE [LARGE SCALE GENOMIC DNA]</scope>
    <source>
        <strain evidence="1 2">BDU6</strain>
    </source>
</reference>
<proteinExistence type="predicted"/>
<keyword evidence="2" id="KW-1185">Reference proteome</keyword>
<evidence type="ECO:0000313" key="2">
    <source>
        <dbReference type="Proteomes" id="UP000062519"/>
    </source>
</evidence>
<gene>
    <name evidence="1" type="ORF">WS70_20220</name>
</gene>
<protein>
    <submittedName>
        <fullName evidence="1">Uncharacterized protein</fullName>
    </submittedName>
</protein>
<dbReference type="RefSeq" id="WP_059472122.1">
    <property type="nucleotide sequence ID" value="NZ_CP013387.1"/>
</dbReference>
<dbReference type="EMBL" id="CP013387">
    <property type="protein sequence ID" value="AOJ04189.1"/>
    <property type="molecule type" value="Genomic_DNA"/>
</dbReference>
<dbReference type="AlphaFoldDB" id="A0A1B4FKI5"/>
<accession>A0A1B4FKI5</accession>
<organism evidence="1 2">
    <name type="scientific">Burkholderia mayonis</name>
    <dbReference type="NCBI Taxonomy" id="1385591"/>
    <lineage>
        <taxon>Bacteria</taxon>
        <taxon>Pseudomonadati</taxon>
        <taxon>Pseudomonadota</taxon>
        <taxon>Betaproteobacteria</taxon>
        <taxon>Burkholderiales</taxon>
        <taxon>Burkholderiaceae</taxon>
        <taxon>Burkholderia</taxon>
        <taxon>pseudomallei group</taxon>
    </lineage>
</organism>
<evidence type="ECO:0000313" key="1">
    <source>
        <dbReference type="EMBL" id="AOJ04189.1"/>
    </source>
</evidence>
<name>A0A1B4FKI5_9BURK</name>
<dbReference type="Proteomes" id="UP000062519">
    <property type="component" value="Chromosome 2"/>
</dbReference>
<sequence length="75" mass="8529">MPILDIETHSLAALKESTEQWKLLEVESAKDTHLLRQRLGQSRGNIRQGLGLVAFQPQRTRSIEPDAQPPAMRRL</sequence>